<dbReference type="PANTHER" id="PTHR33734:SF22">
    <property type="entry name" value="MEMBRANE-BOUND LYTIC MUREIN TRANSGLYCOSYLASE D"/>
    <property type="match status" value="1"/>
</dbReference>
<dbReference type="CDD" id="cd00118">
    <property type="entry name" value="LysM"/>
    <property type="match status" value="4"/>
</dbReference>
<dbReference type="PROSITE" id="PS51782">
    <property type="entry name" value="LYSM"/>
    <property type="match status" value="3"/>
</dbReference>
<proteinExistence type="inferred from homology"/>
<dbReference type="PANTHER" id="PTHR33734">
    <property type="entry name" value="LYSM DOMAIN-CONTAINING GPI-ANCHORED PROTEIN 2"/>
    <property type="match status" value="1"/>
</dbReference>
<keyword evidence="7" id="KW-1185">Reference proteome</keyword>
<gene>
    <name evidence="6" type="ORF">RM529_11470</name>
</gene>
<dbReference type="EMBL" id="JAVRHP010000059">
    <property type="protein sequence ID" value="MDT0650771.1"/>
    <property type="molecule type" value="Genomic_DNA"/>
</dbReference>
<feature type="chain" id="PRO_5046511042" evidence="4">
    <location>
        <begin position="19"/>
        <end position="665"/>
    </location>
</feature>
<evidence type="ECO:0000256" key="4">
    <source>
        <dbReference type="SAM" id="SignalP"/>
    </source>
</evidence>
<dbReference type="Pfam" id="PF01476">
    <property type="entry name" value="LysM"/>
    <property type="match status" value="4"/>
</dbReference>
<dbReference type="InterPro" id="IPR028082">
    <property type="entry name" value="Peripla_BP_I"/>
</dbReference>
<protein>
    <submittedName>
        <fullName evidence="6">LysM peptidoglycan-binding domain-containing protein</fullName>
    </submittedName>
</protein>
<feature type="domain" description="LysM" evidence="5">
    <location>
        <begin position="24"/>
        <end position="67"/>
    </location>
</feature>
<dbReference type="RefSeq" id="WP_311484939.1">
    <property type="nucleotide sequence ID" value="NZ_JAVRHP010000059.1"/>
</dbReference>
<evidence type="ECO:0000313" key="6">
    <source>
        <dbReference type="EMBL" id="MDT0650771.1"/>
    </source>
</evidence>
<feature type="compositionally biased region" description="Polar residues" evidence="3">
    <location>
        <begin position="151"/>
        <end position="160"/>
    </location>
</feature>
<evidence type="ECO:0000256" key="2">
    <source>
        <dbReference type="ARBA" id="ARBA00022729"/>
    </source>
</evidence>
<evidence type="ECO:0000256" key="3">
    <source>
        <dbReference type="SAM" id="MobiDB-lite"/>
    </source>
</evidence>
<dbReference type="InterPro" id="IPR028081">
    <property type="entry name" value="Leu-bd"/>
</dbReference>
<keyword evidence="2 4" id="KW-0732">Signal</keyword>
<evidence type="ECO:0000256" key="1">
    <source>
        <dbReference type="ARBA" id="ARBA00010062"/>
    </source>
</evidence>
<feature type="region of interest" description="Disordered" evidence="3">
    <location>
        <begin position="141"/>
        <end position="171"/>
    </location>
</feature>
<feature type="domain" description="LysM" evidence="5">
    <location>
        <begin position="88"/>
        <end position="132"/>
    </location>
</feature>
<accession>A0ABU3CWW8</accession>
<evidence type="ECO:0000313" key="7">
    <source>
        <dbReference type="Proteomes" id="UP001248819"/>
    </source>
</evidence>
<sequence>MKYIFALFLLFQVFTAEAVAQQFKYHTVTSGETVSSIARSYNISTEDIFKYNPDSKNGIDVSAKLVIPLNASEIQSSKEGNTTATSFRTHKVAKKETLYGLSKQYNVEIDQIKRYNKHLYAEELQTGEEIRIPVISEAQTTTAQVPEPVSAPQQQQSSGVDPQETKNTREHVVIPKETKYGIARKYGLTVQELEEMNPTVDVLQPGIMLKVGTNVLENEPVVITDETFEFYEVKPKENFFRLTRKFGIDRDSLIALNPALKDGVKSGMVLKIPADPESGEGDFDFENFEDAEDTNVNLKNSLTNFSTKELVVMLPYNLDKIEADSTDTYQNAILNDRVLRISLDFYSGVLMAVEEAKELGISTNLRVFDTKYDSQSGAREVNNIINSNNFSDVDAVIGPLLQTTTEAAAAKLSGANVPVVSPLSNKQMRPYSNLFQSRPTDDMLAEAMVNYLQQNSDNKNVVVIADGKSYGIKSELSNALPQAKFINPGNGYVSESAMNQVLSPDRENWVVLESDNVGILSSVTSGLNRLARDKNIKLFTTKKGSGYDNDNVSNNHLGRLNFHYPSVDKEHNQEDSKEFIEEYVAQYGIVPNQYAVRGYDLTLDVLLRLASARDLYDSFARYQGYTEYYENKFHYVPISGGGFQNDAVYIMRVNQDLSLSVENDF</sequence>
<dbReference type="InterPro" id="IPR036779">
    <property type="entry name" value="LysM_dom_sf"/>
</dbReference>
<dbReference type="SUPFAM" id="SSF54106">
    <property type="entry name" value="LysM domain"/>
    <property type="match status" value="4"/>
</dbReference>
<dbReference type="InterPro" id="IPR018392">
    <property type="entry name" value="LysM"/>
</dbReference>
<name>A0ABU3CWW8_9FLAO</name>
<comment type="caution">
    <text evidence="6">The sequence shown here is derived from an EMBL/GenBank/DDBJ whole genome shotgun (WGS) entry which is preliminary data.</text>
</comment>
<dbReference type="CDD" id="cd06268">
    <property type="entry name" value="PBP1_ABC_transporter_LIVBP-like"/>
    <property type="match status" value="1"/>
</dbReference>
<organism evidence="6 7">
    <name type="scientific">Autumnicola edwardsiae</name>
    <dbReference type="NCBI Taxonomy" id="3075594"/>
    <lineage>
        <taxon>Bacteria</taxon>
        <taxon>Pseudomonadati</taxon>
        <taxon>Bacteroidota</taxon>
        <taxon>Flavobacteriia</taxon>
        <taxon>Flavobacteriales</taxon>
        <taxon>Flavobacteriaceae</taxon>
        <taxon>Autumnicola</taxon>
    </lineage>
</organism>
<dbReference type="Proteomes" id="UP001248819">
    <property type="component" value="Unassembled WGS sequence"/>
</dbReference>
<reference evidence="6 7" key="1">
    <citation type="submission" date="2023-09" db="EMBL/GenBank/DDBJ databases">
        <authorList>
            <person name="Rey-Velasco X."/>
        </authorList>
    </citation>
    <scope>NUCLEOTIDE SEQUENCE [LARGE SCALE GENOMIC DNA]</scope>
    <source>
        <strain evidence="6 7">F297</strain>
    </source>
</reference>
<dbReference type="Gene3D" id="3.10.350.10">
    <property type="entry name" value="LysM domain"/>
    <property type="match status" value="4"/>
</dbReference>
<dbReference type="Gene3D" id="3.40.50.2300">
    <property type="match status" value="2"/>
</dbReference>
<feature type="domain" description="LysM" evidence="5">
    <location>
        <begin position="169"/>
        <end position="217"/>
    </location>
</feature>
<dbReference type="SMART" id="SM00257">
    <property type="entry name" value="LysM"/>
    <property type="match status" value="4"/>
</dbReference>
<comment type="similarity">
    <text evidence="1">Belongs to the leucine-binding protein family.</text>
</comment>
<dbReference type="Pfam" id="PF13458">
    <property type="entry name" value="Peripla_BP_6"/>
    <property type="match status" value="1"/>
</dbReference>
<evidence type="ECO:0000259" key="5">
    <source>
        <dbReference type="PROSITE" id="PS51782"/>
    </source>
</evidence>
<dbReference type="SUPFAM" id="SSF53822">
    <property type="entry name" value="Periplasmic binding protein-like I"/>
    <property type="match status" value="1"/>
</dbReference>
<feature type="signal peptide" evidence="4">
    <location>
        <begin position="1"/>
        <end position="18"/>
    </location>
</feature>